<feature type="domain" description="L1 transposable element RRM" evidence="2">
    <location>
        <begin position="175"/>
        <end position="234"/>
    </location>
</feature>
<dbReference type="InterPro" id="IPR004244">
    <property type="entry name" value="Transposase_22"/>
</dbReference>
<dbReference type="Proteomes" id="UP000823872">
    <property type="component" value="Chromosome X"/>
</dbReference>
<evidence type="ECO:0000256" key="1">
    <source>
        <dbReference type="SAM" id="MobiDB-lite"/>
    </source>
</evidence>
<evidence type="ECO:0000313" key="3">
    <source>
        <dbReference type="Ensembl" id="ENSFCTP00005000972.1"/>
    </source>
</evidence>
<accession>A0ABI7VSQ7</accession>
<dbReference type="Ensembl" id="ENSFCTT00005001823.1">
    <property type="protein sequence ID" value="ENSFCTP00005000972.1"/>
    <property type="gene ID" value="ENSFCTG00005000695.1"/>
</dbReference>
<feature type="region of interest" description="Disordered" evidence="1">
    <location>
        <begin position="1"/>
        <end position="39"/>
    </location>
</feature>
<sequence>MHNKMETTTARLEEAEERIGELEDKVMEKEEAEKKRDKKIQEYEGKIRELSDTLKRNNIGITVMEKEEAEKKRDKKIQEYEGKIRELSDTLKRNNIRIIGIPEEEERGKGAEGVLEEIIAENFPELGKEKGIEIQEAQRTPFRRNLNRSSARHIIVKLAKYKDKEKILKAARGVLEEIIAENFPELGKEKGIEIQEAQRTPFRRNLNRSSARHIIVKLAKYKDKEKILKAARGKCA</sequence>
<dbReference type="Gene3D" id="3.30.70.1820">
    <property type="entry name" value="L1 transposable element, RRM domain"/>
    <property type="match status" value="2"/>
</dbReference>
<dbReference type="Pfam" id="PF02994">
    <property type="entry name" value="Transposase_22"/>
    <property type="match status" value="2"/>
</dbReference>
<organism evidence="3 4">
    <name type="scientific">Felis catus</name>
    <name type="common">Cat</name>
    <name type="synonym">Felis silvestris catus</name>
    <dbReference type="NCBI Taxonomy" id="9685"/>
    <lineage>
        <taxon>Eukaryota</taxon>
        <taxon>Metazoa</taxon>
        <taxon>Chordata</taxon>
        <taxon>Craniata</taxon>
        <taxon>Vertebrata</taxon>
        <taxon>Euteleostomi</taxon>
        <taxon>Mammalia</taxon>
        <taxon>Eutheria</taxon>
        <taxon>Laurasiatheria</taxon>
        <taxon>Carnivora</taxon>
        <taxon>Feliformia</taxon>
        <taxon>Felidae</taxon>
        <taxon>Felinae</taxon>
        <taxon>Felis</taxon>
    </lineage>
</organism>
<dbReference type="Gene3D" id="1.20.5.390">
    <property type="entry name" value="L1 transposable element, trimerization domain"/>
    <property type="match status" value="1"/>
</dbReference>
<dbReference type="PANTHER" id="PTHR11505">
    <property type="entry name" value="L1 TRANSPOSABLE ELEMENT-RELATED"/>
    <property type="match status" value="1"/>
</dbReference>
<reference evidence="3" key="3">
    <citation type="submission" date="2025-09" db="UniProtKB">
        <authorList>
            <consortium name="Ensembl"/>
        </authorList>
    </citation>
    <scope>IDENTIFICATION</scope>
    <source>
        <strain evidence="3">breed Abyssinian</strain>
    </source>
</reference>
<protein>
    <recommendedName>
        <fullName evidence="2">L1 transposable element RRM domain-containing protein</fullName>
    </recommendedName>
</protein>
<reference evidence="3 4" key="1">
    <citation type="submission" date="2021-02" db="EMBL/GenBank/DDBJ databases">
        <title>Safari Cat Assemblies.</title>
        <authorList>
            <person name="Bredemeyer K.R."/>
            <person name="Murphy W.J."/>
        </authorList>
    </citation>
    <scope>NUCLEOTIDE SEQUENCE [LARGE SCALE GENOMIC DNA]</scope>
</reference>
<evidence type="ECO:0000313" key="4">
    <source>
        <dbReference type="Proteomes" id="UP000823872"/>
    </source>
</evidence>
<reference evidence="3" key="2">
    <citation type="submission" date="2025-08" db="UniProtKB">
        <authorList>
            <consortium name="Ensembl"/>
        </authorList>
    </citation>
    <scope>IDENTIFICATION</scope>
    <source>
        <strain evidence="3">breed Abyssinian</strain>
    </source>
</reference>
<name>A0ABI7VSQ7_FELCA</name>
<feature type="compositionally biased region" description="Low complexity" evidence="1">
    <location>
        <begin position="1"/>
        <end position="10"/>
    </location>
</feature>
<proteinExistence type="predicted"/>
<evidence type="ECO:0000259" key="2">
    <source>
        <dbReference type="Pfam" id="PF02994"/>
    </source>
</evidence>
<feature type="compositionally biased region" description="Basic and acidic residues" evidence="1">
    <location>
        <begin position="11"/>
        <end position="39"/>
    </location>
</feature>
<feature type="domain" description="L1 transposable element RRM" evidence="2">
    <location>
        <begin position="93"/>
        <end position="172"/>
    </location>
</feature>
<keyword evidence="4" id="KW-1185">Reference proteome</keyword>
<dbReference type="InterPro" id="IPR043636">
    <property type="entry name" value="L1_RRM_dom"/>
</dbReference>
<dbReference type="GeneTree" id="ENSGT01150000286982"/>